<gene>
    <name evidence="2" type="ORF">BatF92_36500</name>
</gene>
<evidence type="ECO:0000256" key="1">
    <source>
        <dbReference type="SAM" id="Coils"/>
    </source>
</evidence>
<organism evidence="2 3">
    <name type="scientific">Bacteroides thetaiotaomicron</name>
    <dbReference type="NCBI Taxonomy" id="818"/>
    <lineage>
        <taxon>Bacteria</taxon>
        <taxon>Pseudomonadati</taxon>
        <taxon>Bacteroidota</taxon>
        <taxon>Bacteroidia</taxon>
        <taxon>Bacteroidales</taxon>
        <taxon>Bacteroidaceae</taxon>
        <taxon>Bacteroides</taxon>
    </lineage>
</organism>
<sequence>MSCKDYDDDIDGLSERIDANQKTLDDKAAALQAALDAAKQEVAQAQTAAAKAQESADKAAEAAAAAKEAVAQAKADAIAEAQRLVNELKSTVNGKVDQSVYDEKMSTIDATINTVNGKLNDLEDADVAIKLQIKALEDFKTAIDKLNLTTDFPQLKNDVEDLIENLGNLETQVNTNKTDISTLKTDLGDLSDDIDELNGYIDGVCANLNLLKSLLSHRLTSLTFAPTNFVNGIEVINFATLEYTPWTNLLADETDGKTTTSINDGKTQAVYYANPSSVEKADIKGLTVLAEKATNTVTRAGEQPIIEATIDEIVNGRMTVNLKKLTTESFKGTELSEENNKETFTLIALKADIKLTAEEEEKGIEPTVVSDWARLTETSVTPYIHYTEYKDDKTTEDLENGKIPHFYPYTTIHDKEGKEAICTTDGKYIIKHLEYTETFDLNTLVGVCDKTGNLYDAKTYGLAFEFNLVDYYLQDGTNSEEKTNQKDFAKIDKGVISSCARNGQSNNRDAIGREPMVQVVLKNTSNKEVVDVRYFKIAWTAKRVDTPLGNLTDFTEKFVCNKEYIMTVGTKDMNDKVYAVAVNGGISKDEFHTLYTLDNQVYASLDDAKAGITAATNLGVIEDIVADGSTTTHNLKWTLGSVTITEDEYEAGEATRTVYGRYYRKSDNAETFTFSLTLTLTIDKMAFVGGYNQTYWSAGSNLVNTDANKTFQVNPALTSDANYGIKKYYDCRIIADMLKGYNLASGKLTEALNLTKGATDAEFVFDGARLKDVLGTGWTVANNGLSLMYNGVEAAAIWETYIKLAENSVPTSISHGVATTAAQKLLGKNVPVKLVATNCANITVELDHFLVNFINPLEMSLGDITESFKDLLTDGSSISVDKIATIKEAFGEERIVWKDGKEYNTNWNLVQWYNVQGVTWDITNATTNLKKEGNNIIITNDVKASSWSVFTDKYKLTATPNEANAISLTFHNNSGAHIQQEFQIAIPVFVKTKWNPVLSDPEKQVVVLTVKPGNAK</sequence>
<evidence type="ECO:0008006" key="4">
    <source>
        <dbReference type="Google" id="ProtNLM"/>
    </source>
</evidence>
<reference evidence="2 3" key="1">
    <citation type="submission" date="2020-02" db="EMBL/GenBank/DDBJ databases">
        <title>Whole-genome sequencing and comparative analysis of the genomes of Bacteroides thetaiotaomicron and Escherichia coli isolated from a healthy resident in Vietnam.</title>
        <authorList>
            <person name="Mohsin M."/>
            <person name="Tanaka K."/>
            <person name="Kawahara R."/>
            <person name="Kondo S."/>
            <person name="Noguchi H."/>
            <person name="Motooka D."/>
            <person name="Nakamura S."/>
            <person name="Khong D.T."/>
            <person name="Nguyen T.N."/>
            <person name="Tran H.T."/>
            <person name="Yamamoto Y."/>
        </authorList>
    </citation>
    <scope>NUCLEOTIDE SEQUENCE [LARGE SCALE GENOMIC DNA]</scope>
    <source>
        <strain evidence="2 3">F9-2</strain>
    </source>
</reference>
<accession>A0A679HSS6</accession>
<name>A0A679HSS6_BACT4</name>
<feature type="coiled-coil region" evidence="1">
    <location>
        <begin position="21"/>
        <end position="91"/>
    </location>
</feature>
<dbReference type="Gene3D" id="1.20.5.340">
    <property type="match status" value="1"/>
</dbReference>
<dbReference type="EMBL" id="AP022660">
    <property type="protein sequence ID" value="BCA51708.1"/>
    <property type="molecule type" value="Genomic_DNA"/>
</dbReference>
<evidence type="ECO:0000313" key="3">
    <source>
        <dbReference type="Proteomes" id="UP000500882"/>
    </source>
</evidence>
<protein>
    <recommendedName>
        <fullName evidence="4">Cell surface protein</fullName>
    </recommendedName>
</protein>
<dbReference type="Proteomes" id="UP000500882">
    <property type="component" value="Chromosome"/>
</dbReference>
<dbReference type="AlphaFoldDB" id="A0A679HSS6"/>
<keyword evidence="1" id="KW-0175">Coiled coil</keyword>
<proteinExistence type="predicted"/>
<evidence type="ECO:0000313" key="2">
    <source>
        <dbReference type="EMBL" id="BCA51708.1"/>
    </source>
</evidence>